<feature type="non-terminal residue" evidence="1">
    <location>
        <position position="1"/>
    </location>
</feature>
<keyword evidence="2" id="KW-1185">Reference proteome</keyword>
<reference evidence="1 2" key="1">
    <citation type="journal article" date="2016" name="Mol. Biol. Evol.">
        <title>Comparative Genomics of Early-Diverging Mushroom-Forming Fungi Provides Insights into the Origins of Lignocellulose Decay Capabilities.</title>
        <authorList>
            <person name="Nagy L.G."/>
            <person name="Riley R."/>
            <person name="Tritt A."/>
            <person name="Adam C."/>
            <person name="Daum C."/>
            <person name="Floudas D."/>
            <person name="Sun H."/>
            <person name="Yadav J.S."/>
            <person name="Pangilinan J."/>
            <person name="Larsson K.H."/>
            <person name="Matsuura K."/>
            <person name="Barry K."/>
            <person name="Labutti K."/>
            <person name="Kuo R."/>
            <person name="Ohm R.A."/>
            <person name="Bhattacharya S.S."/>
            <person name="Shirouzu T."/>
            <person name="Yoshinaga Y."/>
            <person name="Martin F.M."/>
            <person name="Grigoriev I.V."/>
            <person name="Hibbett D.S."/>
        </authorList>
    </citation>
    <scope>NUCLEOTIDE SEQUENCE [LARGE SCALE GENOMIC DNA]</scope>
    <source>
        <strain evidence="1 2">HHB12733</strain>
    </source>
</reference>
<dbReference type="EMBL" id="KV423920">
    <property type="protein sequence ID" value="KZT61813.1"/>
    <property type="molecule type" value="Genomic_DNA"/>
</dbReference>
<name>A0A165JGP3_9BASI</name>
<evidence type="ECO:0000313" key="1">
    <source>
        <dbReference type="EMBL" id="KZT61813.1"/>
    </source>
</evidence>
<gene>
    <name evidence="1" type="ORF">CALCODRAFT_418963</name>
</gene>
<accession>A0A165JGP3</accession>
<evidence type="ECO:0008006" key="3">
    <source>
        <dbReference type="Google" id="ProtNLM"/>
    </source>
</evidence>
<dbReference type="Proteomes" id="UP000076842">
    <property type="component" value="Unassembled WGS sequence"/>
</dbReference>
<dbReference type="InParanoid" id="A0A165JGP3"/>
<dbReference type="STRING" id="1353952.A0A165JGP3"/>
<dbReference type="AlphaFoldDB" id="A0A165JGP3"/>
<feature type="non-terminal residue" evidence="1">
    <location>
        <position position="308"/>
    </location>
</feature>
<evidence type="ECO:0000313" key="2">
    <source>
        <dbReference type="Proteomes" id="UP000076842"/>
    </source>
</evidence>
<protein>
    <recommendedName>
        <fullName evidence="3">Helitron helicase-like domain-containing protein</fullName>
    </recommendedName>
</protein>
<dbReference type="OrthoDB" id="3267861at2759"/>
<sequence>VMTSFVRSVLRYGRNSPGLFGTCTGYYGMVEAQGRGTLHCHYVVWLKEHLTPQSMAERMSVDRDYERAVIEWLEDIIKCELPEDETVVPKTVTRPVLSEPDPRSRQPLDTSVMSDTEFSRLFSNDVRILAERCNWHVHNHTCWKYLRPSDKRSDENCRMRMDGITHPTSTVDETGSITLRRRHPWISNYNDVCLYSFRCNMDIKFIGSGQGAKALMYYITDYVTKAALPLYEGLAALSHAITVLGTTDVEPEMSDVSRLHLVRVVNSMMGKHEMSQQQVMAHLLGNGDKYCSNSFRPLYWGTFDRYVS</sequence>
<proteinExistence type="predicted"/>
<organism evidence="1 2">
    <name type="scientific">Calocera cornea HHB12733</name>
    <dbReference type="NCBI Taxonomy" id="1353952"/>
    <lineage>
        <taxon>Eukaryota</taxon>
        <taxon>Fungi</taxon>
        <taxon>Dikarya</taxon>
        <taxon>Basidiomycota</taxon>
        <taxon>Agaricomycotina</taxon>
        <taxon>Dacrymycetes</taxon>
        <taxon>Dacrymycetales</taxon>
        <taxon>Dacrymycetaceae</taxon>
        <taxon>Calocera</taxon>
    </lineage>
</organism>